<dbReference type="InterPro" id="IPR003795">
    <property type="entry name" value="DUF192"/>
</dbReference>
<dbReference type="Proteomes" id="UP000290037">
    <property type="component" value="Unassembled WGS sequence"/>
</dbReference>
<evidence type="ECO:0000313" key="2">
    <source>
        <dbReference type="EMBL" id="SHI20644.1"/>
    </source>
</evidence>
<dbReference type="OrthoDB" id="5526466at2"/>
<reference evidence="1 4" key="3">
    <citation type="submission" date="2018-07" db="EMBL/GenBank/DDBJ databases">
        <title>Leeuwenhoekiella genomics.</title>
        <authorList>
            <person name="Tahon G."/>
            <person name="Willems A."/>
        </authorList>
    </citation>
    <scope>NUCLEOTIDE SEQUENCE [LARGE SCALE GENOMIC DNA]</scope>
    <source>
        <strain evidence="1 4">LMG 24856</strain>
    </source>
</reference>
<dbReference type="PANTHER" id="PTHR37953:SF1">
    <property type="entry name" value="UPF0127 PROTEIN MJ1496"/>
    <property type="match status" value="1"/>
</dbReference>
<dbReference type="Gene3D" id="2.60.120.1140">
    <property type="entry name" value="Protein of unknown function DUF192"/>
    <property type="match status" value="1"/>
</dbReference>
<gene>
    <name evidence="1" type="ORF">DSM01_2662</name>
    <name evidence="2" type="ORF">SAMN04487999_2783</name>
</gene>
<dbReference type="InterPro" id="IPR038695">
    <property type="entry name" value="Saro_0823-like_sf"/>
</dbReference>
<dbReference type="PROSITE" id="PS51257">
    <property type="entry name" value="PROKAR_LIPOPROTEIN"/>
    <property type="match status" value="1"/>
</dbReference>
<evidence type="ECO:0000313" key="4">
    <source>
        <dbReference type="Proteomes" id="UP000290037"/>
    </source>
</evidence>
<evidence type="ECO:0000313" key="3">
    <source>
        <dbReference type="Proteomes" id="UP000184240"/>
    </source>
</evidence>
<dbReference type="STRING" id="573501.SAMN04487999_2783"/>
<protein>
    <recommendedName>
        <fullName evidence="5">DUF192 domain-containing protein</fullName>
    </recommendedName>
</protein>
<dbReference type="EMBL" id="FQXT01000005">
    <property type="protein sequence ID" value="SHI20644.1"/>
    <property type="molecule type" value="Genomic_DNA"/>
</dbReference>
<dbReference type="PANTHER" id="PTHR37953">
    <property type="entry name" value="UPF0127 PROTEIN MJ1496"/>
    <property type="match status" value="1"/>
</dbReference>
<dbReference type="AlphaFoldDB" id="A0A1M5Z8X3"/>
<name>A0A1M5Z8X3_9FLAO</name>
<reference evidence="2" key="1">
    <citation type="submission" date="2016-11" db="EMBL/GenBank/DDBJ databases">
        <authorList>
            <person name="Jaros S."/>
            <person name="Januszkiewicz K."/>
            <person name="Wedrychowicz H."/>
        </authorList>
    </citation>
    <scope>NUCLEOTIDE SEQUENCE [LARGE SCALE GENOMIC DNA]</scope>
    <source>
        <strain evidence="2">DSM 19859</strain>
    </source>
</reference>
<reference evidence="3" key="2">
    <citation type="submission" date="2016-11" db="EMBL/GenBank/DDBJ databases">
        <authorList>
            <person name="Varghese N."/>
            <person name="Submissions S."/>
        </authorList>
    </citation>
    <scope>NUCLEOTIDE SEQUENCE [LARGE SCALE GENOMIC DNA]</scope>
    <source>
        <strain evidence="3">DSM 19859</strain>
    </source>
</reference>
<accession>A0A1M5Z8X3</accession>
<evidence type="ECO:0000313" key="1">
    <source>
        <dbReference type="EMBL" id="RXG28155.1"/>
    </source>
</evidence>
<dbReference type="EMBL" id="QOVN01000005">
    <property type="protein sequence ID" value="RXG28155.1"/>
    <property type="molecule type" value="Genomic_DNA"/>
</dbReference>
<sequence>MYQKFLFIGILGFTLLACKNKEAEETQITQEQITFQQEGKLQIQTEDGSKAYFNIEIAETNYETETGLMYRESMEQNQAMLFVFEDVRPHSFYMKNTYIPLDLFFIKEDKTIATIIENAKPMDETSLPSEVPVQYVLETNAGIAKLWNIKVGDTVDWKRLK</sequence>
<keyword evidence="4" id="KW-1185">Reference proteome</keyword>
<dbReference type="Pfam" id="PF02643">
    <property type="entry name" value="DUF192"/>
    <property type="match status" value="1"/>
</dbReference>
<organism evidence="2 3">
    <name type="scientific">Leeuwenhoekiella palythoae</name>
    <dbReference type="NCBI Taxonomy" id="573501"/>
    <lineage>
        <taxon>Bacteria</taxon>
        <taxon>Pseudomonadati</taxon>
        <taxon>Bacteroidota</taxon>
        <taxon>Flavobacteriia</taxon>
        <taxon>Flavobacteriales</taxon>
        <taxon>Flavobacteriaceae</taxon>
        <taxon>Leeuwenhoekiella</taxon>
    </lineage>
</organism>
<dbReference type="Proteomes" id="UP000184240">
    <property type="component" value="Unassembled WGS sequence"/>
</dbReference>
<dbReference type="RefSeq" id="WP_072984006.1">
    <property type="nucleotide sequence ID" value="NZ_FQXT01000005.1"/>
</dbReference>
<proteinExistence type="predicted"/>
<evidence type="ECO:0008006" key="5">
    <source>
        <dbReference type="Google" id="ProtNLM"/>
    </source>
</evidence>